<evidence type="ECO:0000256" key="6">
    <source>
        <dbReference type="ARBA" id="ARBA00022538"/>
    </source>
</evidence>
<evidence type="ECO:0000256" key="8">
    <source>
        <dbReference type="ARBA" id="ARBA00022958"/>
    </source>
</evidence>
<evidence type="ECO:0000313" key="14">
    <source>
        <dbReference type="EMBL" id="SHJ24030.1"/>
    </source>
</evidence>
<feature type="transmembrane region" description="Helical" evidence="13">
    <location>
        <begin position="233"/>
        <end position="257"/>
    </location>
</feature>
<evidence type="ECO:0000256" key="1">
    <source>
        <dbReference type="ARBA" id="ARBA00004429"/>
    </source>
</evidence>
<feature type="transmembrane region" description="Helical" evidence="13">
    <location>
        <begin position="131"/>
        <end position="151"/>
    </location>
</feature>
<dbReference type="EMBL" id="FQYT01000015">
    <property type="protein sequence ID" value="SHJ24030.1"/>
    <property type="molecule type" value="Genomic_DNA"/>
</dbReference>
<dbReference type="InterPro" id="IPR003445">
    <property type="entry name" value="Cat_transpt"/>
</dbReference>
<evidence type="ECO:0000256" key="3">
    <source>
        <dbReference type="ARBA" id="ARBA00022448"/>
    </source>
</evidence>
<dbReference type="OrthoDB" id="9810952at2"/>
<organism evidence="14 15">
    <name type="scientific">Parasporobacterium paucivorans DSM 15970</name>
    <dbReference type="NCBI Taxonomy" id="1122934"/>
    <lineage>
        <taxon>Bacteria</taxon>
        <taxon>Bacillati</taxon>
        <taxon>Bacillota</taxon>
        <taxon>Clostridia</taxon>
        <taxon>Lachnospirales</taxon>
        <taxon>Lachnospiraceae</taxon>
        <taxon>Parasporobacterium</taxon>
    </lineage>
</organism>
<evidence type="ECO:0000256" key="4">
    <source>
        <dbReference type="ARBA" id="ARBA00022475"/>
    </source>
</evidence>
<evidence type="ECO:0000256" key="9">
    <source>
        <dbReference type="ARBA" id="ARBA00022989"/>
    </source>
</evidence>
<feature type="transmembrane region" description="Helical" evidence="13">
    <location>
        <begin position="180"/>
        <end position="199"/>
    </location>
</feature>
<feature type="binding site" evidence="12">
    <location>
        <position position="428"/>
    </location>
    <ligand>
        <name>K(+)</name>
        <dbReference type="ChEBI" id="CHEBI:29103"/>
    </ligand>
</feature>
<dbReference type="RefSeq" id="WP_073993875.1">
    <property type="nucleotide sequence ID" value="NZ_FQYT01000015.1"/>
</dbReference>
<feature type="binding site" evidence="12">
    <location>
        <position position="109"/>
    </location>
    <ligand>
        <name>K(+)</name>
        <dbReference type="ChEBI" id="CHEBI:29103"/>
    </ligand>
</feature>
<reference evidence="14 15" key="1">
    <citation type="submission" date="2016-11" db="EMBL/GenBank/DDBJ databases">
        <authorList>
            <person name="Jaros S."/>
            <person name="Januszkiewicz K."/>
            <person name="Wedrychowicz H."/>
        </authorList>
    </citation>
    <scope>NUCLEOTIDE SEQUENCE [LARGE SCALE GENOMIC DNA]</scope>
    <source>
        <strain evidence="14 15">DSM 15970</strain>
    </source>
</reference>
<dbReference type="GO" id="GO:0005886">
    <property type="term" value="C:plasma membrane"/>
    <property type="evidence" value="ECO:0007669"/>
    <property type="project" value="UniProtKB-SubCell"/>
</dbReference>
<feature type="transmembrane region" description="Helical" evidence="13">
    <location>
        <begin position="451"/>
        <end position="472"/>
    </location>
</feature>
<dbReference type="GO" id="GO:0015379">
    <property type="term" value="F:potassium:chloride symporter activity"/>
    <property type="evidence" value="ECO:0007669"/>
    <property type="project" value="InterPro"/>
</dbReference>
<keyword evidence="4" id="KW-1003">Cell membrane</keyword>
<evidence type="ECO:0000256" key="5">
    <source>
        <dbReference type="ARBA" id="ARBA00022519"/>
    </source>
</evidence>
<feature type="binding site" evidence="12">
    <location>
        <position position="110"/>
    </location>
    <ligand>
        <name>K(+)</name>
        <dbReference type="ChEBI" id="CHEBI:29103"/>
    </ligand>
</feature>
<evidence type="ECO:0000256" key="12">
    <source>
        <dbReference type="PIRSR" id="PIRSR006247-1"/>
    </source>
</evidence>
<keyword evidence="12" id="KW-0479">Metal-binding</keyword>
<accession>A0A1M6HPD8</accession>
<dbReference type="InterPro" id="IPR004772">
    <property type="entry name" value="TrkH"/>
</dbReference>
<keyword evidence="11 13" id="KW-0472">Membrane</keyword>
<feature type="binding site" evidence="12">
    <location>
        <position position="311"/>
    </location>
    <ligand>
        <name>K(+)</name>
        <dbReference type="ChEBI" id="CHEBI:29103"/>
    </ligand>
</feature>
<dbReference type="PANTHER" id="PTHR32024:SF2">
    <property type="entry name" value="TRK SYSTEM POTASSIUM UPTAKE PROTEIN TRKG-RELATED"/>
    <property type="match status" value="1"/>
</dbReference>
<evidence type="ECO:0000313" key="15">
    <source>
        <dbReference type="Proteomes" id="UP000184342"/>
    </source>
</evidence>
<name>A0A1M6HPD8_9FIRM</name>
<feature type="transmembrane region" description="Helical" evidence="13">
    <location>
        <begin position="390"/>
        <end position="410"/>
    </location>
</feature>
<evidence type="ECO:0000256" key="11">
    <source>
        <dbReference type="ARBA" id="ARBA00023136"/>
    </source>
</evidence>
<dbReference type="PANTHER" id="PTHR32024">
    <property type="entry name" value="TRK SYSTEM POTASSIUM UPTAKE PROTEIN TRKG-RELATED"/>
    <property type="match status" value="1"/>
</dbReference>
<feature type="transmembrane region" description="Helical" evidence="13">
    <location>
        <begin position="68"/>
        <end position="89"/>
    </location>
</feature>
<keyword evidence="10" id="KW-0406">Ion transport</keyword>
<dbReference type="STRING" id="1122934.SAMN02745691_01590"/>
<feature type="transmembrane region" description="Helical" evidence="13">
    <location>
        <begin position="37"/>
        <end position="56"/>
    </location>
</feature>
<evidence type="ECO:0000256" key="10">
    <source>
        <dbReference type="ARBA" id="ARBA00023065"/>
    </source>
</evidence>
<dbReference type="GO" id="GO:0046872">
    <property type="term" value="F:metal ion binding"/>
    <property type="evidence" value="ECO:0007669"/>
    <property type="project" value="UniProtKB-KW"/>
</dbReference>
<sequence length="479" mass="52508">MNFSIIRYILGNILYFEAAFLVLPCITALIYREEQGFAYLVVLAGCLVAAFIITRFKPKRRDFYTKEGFATVSLTWILISIVGAIPFVITGEISFAVDALFEIVSGFTTTGSSILTNVEALSHTSLIWRSFSHWIGGMGILVFVLTILPMVGGHNMYMIRAESPGPSVEKLVPKIRKSASLLYIIYIVLTLAQIILLLAGRMPAFDAICTTFGTAGTGGFGIKNNSMAGYSDYVQIVTTVFMILFGVNFSVYFLFVMKRFKQGLKSEEVRTYLLIIAVSIALITANVRESFPSLHEAVQHVAFSVASVITTTGFATADFNAWPTFSKGILVTIMFIGACAGSTGGGLKVSRIILLIKGIKKEMQLFLHPRSVKVIKFEGKPIQGEMIRATCIYFVAYVFLFAISVLLVSFDGFSTETSFTAVVATMNNIGPGMDMVGPTGNFSEFSAASKIVMTFDMLAGRLELFPILLLFVPSTWKRS</sequence>
<evidence type="ECO:0000256" key="7">
    <source>
        <dbReference type="ARBA" id="ARBA00022692"/>
    </source>
</evidence>
<keyword evidence="5" id="KW-0997">Cell inner membrane</keyword>
<feature type="binding site" evidence="12">
    <location>
        <position position="312"/>
    </location>
    <ligand>
        <name>K(+)</name>
        <dbReference type="ChEBI" id="CHEBI:29103"/>
    </ligand>
</feature>
<keyword evidence="9 13" id="KW-1133">Transmembrane helix</keyword>
<comment type="subcellular location">
    <subcellularLocation>
        <location evidence="1">Cell inner membrane</location>
        <topology evidence="1">Multi-pass membrane protein</topology>
    </subcellularLocation>
</comment>
<evidence type="ECO:0000256" key="13">
    <source>
        <dbReference type="SAM" id="Phobius"/>
    </source>
</evidence>
<proteinExistence type="inferred from homology"/>
<keyword evidence="15" id="KW-1185">Reference proteome</keyword>
<keyword evidence="8 12" id="KW-0630">Potassium</keyword>
<keyword evidence="7 13" id="KW-0812">Transmembrane</keyword>
<protein>
    <submittedName>
        <fullName evidence="14">Trk system potassium uptake protein TrkH</fullName>
    </submittedName>
</protein>
<feature type="transmembrane region" description="Helical" evidence="13">
    <location>
        <begin position="12"/>
        <end position="31"/>
    </location>
</feature>
<dbReference type="AlphaFoldDB" id="A0A1M6HPD8"/>
<dbReference type="Pfam" id="PF02386">
    <property type="entry name" value="TrkH"/>
    <property type="match status" value="1"/>
</dbReference>
<feature type="transmembrane region" description="Helical" evidence="13">
    <location>
        <begin position="329"/>
        <end position="354"/>
    </location>
</feature>
<feature type="binding site" evidence="12">
    <location>
        <position position="218"/>
    </location>
    <ligand>
        <name>K(+)</name>
        <dbReference type="ChEBI" id="CHEBI:29103"/>
    </ligand>
</feature>
<feature type="transmembrane region" description="Helical" evidence="13">
    <location>
        <begin position="269"/>
        <end position="287"/>
    </location>
</feature>
<dbReference type="PIRSF" id="PIRSF006247">
    <property type="entry name" value="TrkH"/>
    <property type="match status" value="1"/>
</dbReference>
<comment type="similarity">
    <text evidence="2">Belongs to the TrkH potassium transport family.</text>
</comment>
<gene>
    <name evidence="14" type="ORF">SAMN02745691_01590</name>
</gene>
<dbReference type="Proteomes" id="UP000184342">
    <property type="component" value="Unassembled WGS sequence"/>
</dbReference>
<keyword evidence="3" id="KW-0813">Transport</keyword>
<keyword evidence="6" id="KW-0633">Potassium transport</keyword>
<evidence type="ECO:0000256" key="2">
    <source>
        <dbReference type="ARBA" id="ARBA00009137"/>
    </source>
</evidence>